<evidence type="ECO:0000259" key="1">
    <source>
        <dbReference type="Pfam" id="PF17765"/>
    </source>
</evidence>
<proteinExistence type="predicted"/>
<dbReference type="Pfam" id="PF17765">
    <property type="entry name" value="MLTR_LBD"/>
    <property type="match status" value="1"/>
</dbReference>
<dbReference type="PANTHER" id="PTHR35010">
    <property type="entry name" value="BLL4672 PROTEIN-RELATED"/>
    <property type="match status" value="1"/>
</dbReference>
<dbReference type="EMBL" id="JABELX010000003">
    <property type="protein sequence ID" value="NNH69858.1"/>
    <property type="molecule type" value="Genomic_DNA"/>
</dbReference>
<accession>A0A849BXD7</accession>
<evidence type="ECO:0000313" key="2">
    <source>
        <dbReference type="EMBL" id="NNH69858.1"/>
    </source>
</evidence>
<evidence type="ECO:0000313" key="3">
    <source>
        <dbReference type="Proteomes" id="UP000586827"/>
    </source>
</evidence>
<reference evidence="2 3" key="1">
    <citation type="submission" date="2020-05" db="EMBL/GenBank/DDBJ databases">
        <title>MicrobeNet Type strains.</title>
        <authorList>
            <person name="Nicholson A.C."/>
        </authorList>
    </citation>
    <scope>NUCLEOTIDE SEQUENCE [LARGE SCALE GENOMIC DNA]</scope>
    <source>
        <strain evidence="2 3">JCM 3224</strain>
    </source>
</reference>
<organism evidence="2 3">
    <name type="scientific">Nocardia uniformis</name>
    <dbReference type="NCBI Taxonomy" id="53432"/>
    <lineage>
        <taxon>Bacteria</taxon>
        <taxon>Bacillati</taxon>
        <taxon>Actinomycetota</taxon>
        <taxon>Actinomycetes</taxon>
        <taxon>Mycobacteriales</taxon>
        <taxon>Nocardiaceae</taxon>
        <taxon>Nocardia</taxon>
    </lineage>
</organism>
<dbReference type="RefSeq" id="WP_169814997.1">
    <property type="nucleotide sequence ID" value="NZ_JABELX010000003.1"/>
</dbReference>
<keyword evidence="3" id="KW-1185">Reference proteome</keyword>
<dbReference type="Proteomes" id="UP000586827">
    <property type="component" value="Unassembled WGS sequence"/>
</dbReference>
<dbReference type="InterPro" id="IPR041413">
    <property type="entry name" value="MLTR_LBD"/>
</dbReference>
<dbReference type="Gene3D" id="3.30.450.180">
    <property type="match status" value="1"/>
</dbReference>
<feature type="domain" description="MmyB-like transcription regulator ligand binding" evidence="1">
    <location>
        <begin position="20"/>
        <end position="170"/>
    </location>
</feature>
<gene>
    <name evidence="2" type="ORF">HLB23_08260</name>
</gene>
<protein>
    <recommendedName>
        <fullName evidence="1">MmyB-like transcription regulator ligand binding domain-containing protein</fullName>
    </recommendedName>
</protein>
<dbReference type="AlphaFoldDB" id="A0A849BXD7"/>
<sequence length="171" mass="19169">MSEPGLCFSSSILPVAEQLRPADLAVLHAFPYPAGFRTAGTCDVIAANAASVAMFPGLEAGSNLLTWMMLDPMARCVLVDWEDEARLLVQQFRQLARVSDSHRAAEILTLCRRATDWDRLWDSELTDTEAAQRIMVVREPDTGHERAMYAQTFSFEAPPRPWRLYTLVPVD</sequence>
<comment type="caution">
    <text evidence="2">The sequence shown here is derived from an EMBL/GenBank/DDBJ whole genome shotgun (WGS) entry which is preliminary data.</text>
</comment>
<name>A0A849BXD7_9NOCA</name>